<proteinExistence type="predicted"/>
<feature type="compositionally biased region" description="Low complexity" evidence="1">
    <location>
        <begin position="1"/>
        <end position="16"/>
    </location>
</feature>
<feature type="region of interest" description="Disordered" evidence="1">
    <location>
        <begin position="1"/>
        <end position="24"/>
    </location>
</feature>
<dbReference type="Proteomes" id="UP000177625">
    <property type="component" value="Unassembled WGS sequence"/>
</dbReference>
<accession>A0A1E1MKL4</accession>
<evidence type="ECO:0000313" key="2">
    <source>
        <dbReference type="EMBL" id="CZT49641.1"/>
    </source>
</evidence>
<gene>
    <name evidence="2" type="ORF">RSE6_10519</name>
</gene>
<protein>
    <submittedName>
        <fullName evidence="2">Uncharacterized protein</fullName>
    </submittedName>
</protein>
<evidence type="ECO:0000256" key="1">
    <source>
        <dbReference type="SAM" id="MobiDB-lite"/>
    </source>
</evidence>
<name>A0A1E1MKL4_RHYSE</name>
<organism evidence="2 3">
    <name type="scientific">Rhynchosporium secalis</name>
    <name type="common">Barley scald fungus</name>
    <dbReference type="NCBI Taxonomy" id="38038"/>
    <lineage>
        <taxon>Eukaryota</taxon>
        <taxon>Fungi</taxon>
        <taxon>Dikarya</taxon>
        <taxon>Ascomycota</taxon>
        <taxon>Pezizomycotina</taxon>
        <taxon>Leotiomycetes</taxon>
        <taxon>Helotiales</taxon>
        <taxon>Ploettnerulaceae</taxon>
        <taxon>Rhynchosporium</taxon>
    </lineage>
</organism>
<keyword evidence="3" id="KW-1185">Reference proteome</keyword>
<sequence length="123" mass="13420">MTMTMTMTMTTSPSTPQAQGRFPRSQGCGCIQKRLARQASSLTVYCTSSKRLLHRAALRGHRSRRLGFASDRERATVELARAGQPDIDVAKARLTIRHSCPALTGSLSQSAADVFHDPIYGKA</sequence>
<reference evidence="3" key="1">
    <citation type="submission" date="2016-03" db="EMBL/GenBank/DDBJ databases">
        <authorList>
            <person name="Guldener U."/>
        </authorList>
    </citation>
    <scope>NUCLEOTIDE SEQUENCE [LARGE SCALE GENOMIC DNA]</scope>
</reference>
<evidence type="ECO:0000313" key="3">
    <source>
        <dbReference type="Proteomes" id="UP000177625"/>
    </source>
</evidence>
<dbReference type="AlphaFoldDB" id="A0A1E1MKL4"/>
<dbReference type="EMBL" id="FJVC01000391">
    <property type="protein sequence ID" value="CZT49641.1"/>
    <property type="molecule type" value="Genomic_DNA"/>
</dbReference>